<protein>
    <submittedName>
        <fullName evidence="2">Uncharacterized protein</fullName>
    </submittedName>
</protein>
<dbReference type="PANTHER" id="PTHR34669">
    <property type="entry name" value="THIOREDOXIN-LIKE FOLD DOMAIN-CONTAINING PROTEIN MRL7L, CHLOROPLASTIC"/>
    <property type="match status" value="1"/>
</dbReference>
<feature type="region of interest" description="Disordered" evidence="1">
    <location>
        <begin position="1"/>
        <end position="23"/>
    </location>
</feature>
<comment type="caution">
    <text evidence="2">The sequence shown here is derived from an EMBL/GenBank/DDBJ whole genome shotgun (WGS) entry which is preliminary data.</text>
</comment>
<keyword evidence="3" id="KW-1185">Reference proteome</keyword>
<evidence type="ECO:0000256" key="1">
    <source>
        <dbReference type="SAM" id="MobiDB-lite"/>
    </source>
</evidence>
<evidence type="ECO:0000313" key="3">
    <source>
        <dbReference type="Proteomes" id="UP001396334"/>
    </source>
</evidence>
<reference evidence="2 3" key="1">
    <citation type="journal article" date="2024" name="G3 (Bethesda)">
        <title>Genome assembly of Hibiscus sabdariffa L. provides insights into metabolisms of medicinal natural products.</title>
        <authorList>
            <person name="Kim T."/>
        </authorList>
    </citation>
    <scope>NUCLEOTIDE SEQUENCE [LARGE SCALE GENOMIC DNA]</scope>
    <source>
        <strain evidence="2">TK-2024</strain>
        <tissue evidence="2">Old leaves</tissue>
    </source>
</reference>
<organism evidence="2 3">
    <name type="scientific">Hibiscus sabdariffa</name>
    <name type="common">roselle</name>
    <dbReference type="NCBI Taxonomy" id="183260"/>
    <lineage>
        <taxon>Eukaryota</taxon>
        <taxon>Viridiplantae</taxon>
        <taxon>Streptophyta</taxon>
        <taxon>Embryophyta</taxon>
        <taxon>Tracheophyta</taxon>
        <taxon>Spermatophyta</taxon>
        <taxon>Magnoliopsida</taxon>
        <taxon>eudicotyledons</taxon>
        <taxon>Gunneridae</taxon>
        <taxon>Pentapetalae</taxon>
        <taxon>rosids</taxon>
        <taxon>malvids</taxon>
        <taxon>Malvales</taxon>
        <taxon>Malvaceae</taxon>
        <taxon>Malvoideae</taxon>
        <taxon>Hibiscus</taxon>
    </lineage>
</organism>
<dbReference type="PANTHER" id="PTHR34669:SF1">
    <property type="entry name" value="THIOREDOXIN-LIKE FOLD DOMAIN-CONTAINING PROTEIN MRL7L, CHLOROPLASTIC"/>
    <property type="match status" value="1"/>
</dbReference>
<proteinExistence type="predicted"/>
<accession>A0ABR2NI97</accession>
<dbReference type="InterPro" id="IPR044701">
    <property type="entry name" value="MRL7/MRL7L"/>
</dbReference>
<dbReference type="Proteomes" id="UP001396334">
    <property type="component" value="Unassembled WGS sequence"/>
</dbReference>
<name>A0ABR2NI97_9ROSI</name>
<sequence>MGQELSDSNDDDESSVKKGQIDDSYCFDADERRQWRAKIREVINKHPEVEQEIDPVDKLNKMQKLLAGQFFDKITIKNNKENDDDYDSEKERVWQDDDYIHPIKDIKNLRVINGNRLYSRTLVLESFSSITAKAERKRKSSGRADESCAHNMELQAAFTKTVDDVAEDDLVSALKVSSFPEIIFTKAGKILYRERAIRTADELSKMTAFVYYRAAKPPCLDCTGDRQERITAVVKQFDSYLQLSQTSVEPMSIKSLSLVNCCYKY</sequence>
<evidence type="ECO:0000313" key="2">
    <source>
        <dbReference type="EMBL" id="KAK8975783.1"/>
    </source>
</evidence>
<gene>
    <name evidence="2" type="ORF">V6N11_057623</name>
</gene>
<dbReference type="EMBL" id="JBBPBN010000139">
    <property type="protein sequence ID" value="KAK8975783.1"/>
    <property type="molecule type" value="Genomic_DNA"/>
</dbReference>